<evidence type="ECO:0000256" key="1">
    <source>
        <dbReference type="ARBA" id="ARBA00002869"/>
    </source>
</evidence>
<dbReference type="Gene3D" id="3.30.160.40">
    <property type="entry name" value="Porphobilinogen deaminase, C-terminal domain"/>
    <property type="match status" value="1"/>
</dbReference>
<dbReference type="InterPro" id="IPR022418">
    <property type="entry name" value="Porphobilinogen_deaminase_C"/>
</dbReference>
<dbReference type="InterPro" id="IPR022419">
    <property type="entry name" value="Porphobilin_deaminase_cofac_BS"/>
</dbReference>
<dbReference type="InterPro" id="IPR000860">
    <property type="entry name" value="HemC"/>
</dbReference>
<evidence type="ECO:0000256" key="6">
    <source>
        <dbReference type="ARBA" id="ARBA00048169"/>
    </source>
</evidence>
<dbReference type="GO" id="GO:0006782">
    <property type="term" value="P:protoporphyrinogen IX biosynthetic process"/>
    <property type="evidence" value="ECO:0007669"/>
    <property type="project" value="UniProtKB-UniRule"/>
</dbReference>
<evidence type="ECO:0000256" key="5">
    <source>
        <dbReference type="ARBA" id="ARBA00023244"/>
    </source>
</evidence>
<feature type="domain" description="Porphobilinogen deaminase C-terminal" evidence="9">
    <location>
        <begin position="242"/>
        <end position="312"/>
    </location>
</feature>
<evidence type="ECO:0000256" key="3">
    <source>
        <dbReference type="ARBA" id="ARBA00011245"/>
    </source>
</evidence>
<comment type="miscellaneous">
    <text evidence="7">The porphobilinogen subunits are added to the dipyrromethane group.</text>
</comment>
<reference evidence="10 11" key="1">
    <citation type="journal article" date="2019" name="Microb. Cell Fact.">
        <title>Exploring novel herbicidin analogues by transcriptional regulator overexpression and MS/MS molecular networking.</title>
        <authorList>
            <person name="Shi Y."/>
            <person name="Gu R."/>
            <person name="Li Y."/>
            <person name="Wang X."/>
            <person name="Ren W."/>
            <person name="Li X."/>
            <person name="Wang L."/>
            <person name="Xie Y."/>
            <person name="Hong B."/>
        </authorList>
    </citation>
    <scope>NUCLEOTIDE SEQUENCE [LARGE SCALE GENOMIC DNA]</scope>
    <source>
        <strain evidence="10 11">US-43</strain>
    </source>
</reference>
<dbReference type="Gene3D" id="3.40.190.10">
    <property type="entry name" value="Periplasmic binding protein-like II"/>
    <property type="match status" value="2"/>
</dbReference>
<dbReference type="PANTHER" id="PTHR11557">
    <property type="entry name" value="PORPHOBILINOGEN DEAMINASE"/>
    <property type="match status" value="1"/>
</dbReference>
<dbReference type="SUPFAM" id="SSF54782">
    <property type="entry name" value="Porphobilinogen deaminase (hydroxymethylbilane synthase), C-terminal domain"/>
    <property type="match status" value="1"/>
</dbReference>
<dbReference type="Proteomes" id="UP000327000">
    <property type="component" value="Unassembled WGS sequence"/>
</dbReference>
<sequence length="315" mass="32451">MTPGTPATYGMRFRGAAVGRATLRMGTRRSALALAQSSAFARALERATGVRVETVGVTTEGDTNSAPLTAMGGTGVFVQAVRAALRAGAVDFAVHSYKDLPTAGPSDVVVAAVPVREDPRDALVTADGRTLDRLPAGARIGTGSPRRAGQLAALRPGLVVVPLRGNVDTRLGRVRDGRLDAVVLAAAGLARLGRLGEAAELFAPDRLVPAPAQGALAVECRADDAALVRLLGSLDHVVTRAAVDAERAVLAELEAGCSAPVGAHARPVGRGLDLCAVITETDGRRRTFRRAEVPLDPAGAAAAGRELARALRKEH</sequence>
<dbReference type="GO" id="GO:0005737">
    <property type="term" value="C:cytoplasm"/>
    <property type="evidence" value="ECO:0007669"/>
    <property type="project" value="UniProtKB-UniRule"/>
</dbReference>
<dbReference type="Pfam" id="PF01379">
    <property type="entry name" value="Porphobil_deam"/>
    <property type="match status" value="1"/>
</dbReference>
<gene>
    <name evidence="7 10" type="primary">hemC</name>
    <name evidence="10" type="ORF">FRZ00_11375</name>
</gene>
<accession>A0A5N5WBJ2</accession>
<comment type="cofactor">
    <cofactor evidence="7">
        <name>dipyrromethane</name>
        <dbReference type="ChEBI" id="CHEBI:60342"/>
    </cofactor>
    <text evidence="7">Binds 1 dipyrromethane group covalently.</text>
</comment>
<dbReference type="NCBIfam" id="TIGR00212">
    <property type="entry name" value="hemC"/>
    <property type="match status" value="1"/>
</dbReference>
<evidence type="ECO:0000313" key="11">
    <source>
        <dbReference type="Proteomes" id="UP000327000"/>
    </source>
</evidence>
<dbReference type="InterPro" id="IPR022417">
    <property type="entry name" value="Porphobilin_deaminase_N"/>
</dbReference>
<dbReference type="GO" id="GO:0004418">
    <property type="term" value="F:hydroxymethylbilane synthase activity"/>
    <property type="evidence" value="ECO:0007669"/>
    <property type="project" value="UniProtKB-UniRule"/>
</dbReference>
<comment type="caution">
    <text evidence="10">The sequence shown here is derived from an EMBL/GenBank/DDBJ whole genome shotgun (WGS) entry which is preliminary data.</text>
</comment>
<dbReference type="EC" id="2.5.1.61" evidence="7"/>
<dbReference type="PIRSF" id="PIRSF001438">
    <property type="entry name" value="4pyrrol_synth_OHMeBilane_synth"/>
    <property type="match status" value="1"/>
</dbReference>
<dbReference type="PRINTS" id="PR00151">
    <property type="entry name" value="PORPHBDMNASE"/>
</dbReference>
<protein>
    <recommendedName>
        <fullName evidence="7">Porphobilinogen deaminase</fullName>
        <shortName evidence="7">PBG</shortName>
        <ecNumber evidence="7">2.5.1.61</ecNumber>
    </recommendedName>
    <alternativeName>
        <fullName evidence="7">Hydroxymethylbilane synthase</fullName>
        <shortName evidence="7">HMBS</shortName>
    </alternativeName>
    <alternativeName>
        <fullName evidence="7">Pre-uroporphyrinogen synthase</fullName>
    </alternativeName>
</protein>
<dbReference type="FunFam" id="3.40.190.10:FF:000005">
    <property type="entry name" value="Porphobilinogen deaminase"/>
    <property type="match status" value="1"/>
</dbReference>
<comment type="catalytic activity">
    <reaction evidence="6 7">
        <text>4 porphobilinogen + H2O = hydroxymethylbilane + 4 NH4(+)</text>
        <dbReference type="Rhea" id="RHEA:13185"/>
        <dbReference type="ChEBI" id="CHEBI:15377"/>
        <dbReference type="ChEBI" id="CHEBI:28938"/>
        <dbReference type="ChEBI" id="CHEBI:57845"/>
        <dbReference type="ChEBI" id="CHEBI:58126"/>
        <dbReference type="EC" id="2.5.1.61"/>
    </reaction>
</comment>
<keyword evidence="5 7" id="KW-0627">Porphyrin biosynthesis</keyword>
<evidence type="ECO:0000256" key="4">
    <source>
        <dbReference type="ARBA" id="ARBA00022679"/>
    </source>
</evidence>
<evidence type="ECO:0000256" key="2">
    <source>
        <dbReference type="ARBA" id="ARBA00005638"/>
    </source>
</evidence>
<evidence type="ECO:0000256" key="7">
    <source>
        <dbReference type="HAMAP-Rule" id="MF_00260"/>
    </source>
</evidence>
<name>A0A5N5WBJ2_STRMB</name>
<organism evidence="10 11">
    <name type="scientific">Streptomyces mobaraensis</name>
    <name type="common">Streptoverticillium mobaraense</name>
    <dbReference type="NCBI Taxonomy" id="35621"/>
    <lineage>
        <taxon>Bacteria</taxon>
        <taxon>Bacillati</taxon>
        <taxon>Actinomycetota</taxon>
        <taxon>Actinomycetes</taxon>
        <taxon>Kitasatosporales</taxon>
        <taxon>Streptomycetaceae</taxon>
        <taxon>Streptomyces</taxon>
    </lineage>
</organism>
<dbReference type="OrthoDB" id="9810298at2"/>
<dbReference type="HAMAP" id="MF_00260">
    <property type="entry name" value="Porphobil_deam"/>
    <property type="match status" value="1"/>
</dbReference>
<feature type="domain" description="Porphobilinogen deaminase N-terminal" evidence="8">
    <location>
        <begin position="23"/>
        <end position="227"/>
    </location>
</feature>
<dbReference type="SUPFAM" id="SSF53850">
    <property type="entry name" value="Periplasmic binding protein-like II"/>
    <property type="match status" value="1"/>
</dbReference>
<comment type="similarity">
    <text evidence="2 7">Belongs to the HMBS family.</text>
</comment>
<dbReference type="AlphaFoldDB" id="A0A5N5WBJ2"/>
<evidence type="ECO:0000259" key="8">
    <source>
        <dbReference type="Pfam" id="PF01379"/>
    </source>
</evidence>
<dbReference type="PANTHER" id="PTHR11557:SF0">
    <property type="entry name" value="PORPHOBILINOGEN DEAMINASE"/>
    <property type="match status" value="1"/>
</dbReference>
<comment type="function">
    <text evidence="1 7">Tetrapolymerization of the monopyrrole PBG into the hydroxymethylbilane pre-uroporphyrinogen in several discrete steps.</text>
</comment>
<comment type="subunit">
    <text evidence="3 7">Monomer.</text>
</comment>
<dbReference type="InterPro" id="IPR036803">
    <property type="entry name" value="Porphobilinogen_deaminase_C_sf"/>
</dbReference>
<dbReference type="Pfam" id="PF03900">
    <property type="entry name" value="Porphobil_deamC"/>
    <property type="match status" value="1"/>
</dbReference>
<evidence type="ECO:0000313" key="10">
    <source>
        <dbReference type="EMBL" id="KAB7847298.1"/>
    </source>
</evidence>
<keyword evidence="4 7" id="KW-0808">Transferase</keyword>
<feature type="modified residue" description="S-(dipyrrolylmethanemethyl)cysteine" evidence="7">
    <location>
        <position position="257"/>
    </location>
</feature>
<evidence type="ECO:0000259" key="9">
    <source>
        <dbReference type="Pfam" id="PF03900"/>
    </source>
</evidence>
<keyword evidence="11" id="KW-1185">Reference proteome</keyword>
<dbReference type="PROSITE" id="PS00533">
    <property type="entry name" value="PORPHOBILINOGEN_DEAM"/>
    <property type="match status" value="1"/>
</dbReference>
<dbReference type="EMBL" id="VOKX01000016">
    <property type="protein sequence ID" value="KAB7847298.1"/>
    <property type="molecule type" value="Genomic_DNA"/>
</dbReference>
<proteinExistence type="inferred from homology"/>